<keyword evidence="2" id="KW-1003">Cell membrane</keyword>
<evidence type="ECO:0000256" key="1">
    <source>
        <dbReference type="ARBA" id="ARBA00004651"/>
    </source>
</evidence>
<evidence type="ECO:0000259" key="8">
    <source>
        <dbReference type="Pfam" id="PF13567"/>
    </source>
</evidence>
<comment type="subcellular location">
    <subcellularLocation>
        <location evidence="1">Cell membrane</location>
        <topology evidence="1">Multi-pass membrane protein</topology>
    </subcellularLocation>
</comment>
<dbReference type="RefSeq" id="WP_035621731.1">
    <property type="nucleotide sequence ID" value="NZ_JBEWQG010000001.1"/>
</dbReference>
<feature type="domain" description="ComEC/Rec2-related protein" evidence="7">
    <location>
        <begin position="234"/>
        <end position="502"/>
    </location>
</feature>
<feature type="domain" description="DUF4131" evidence="8">
    <location>
        <begin position="29"/>
        <end position="192"/>
    </location>
</feature>
<evidence type="ECO:0000256" key="3">
    <source>
        <dbReference type="ARBA" id="ARBA00022692"/>
    </source>
</evidence>
<keyword evidence="5 6" id="KW-0472">Membrane</keyword>
<feature type="transmembrane region" description="Helical" evidence="6">
    <location>
        <begin position="258"/>
        <end position="277"/>
    </location>
</feature>
<evidence type="ECO:0000256" key="2">
    <source>
        <dbReference type="ARBA" id="ARBA00022475"/>
    </source>
</evidence>
<feature type="transmembrane region" description="Helical" evidence="6">
    <location>
        <begin position="359"/>
        <end position="378"/>
    </location>
</feature>
<evidence type="ECO:0000259" key="7">
    <source>
        <dbReference type="Pfam" id="PF03772"/>
    </source>
</evidence>
<reference evidence="9 11" key="1">
    <citation type="submission" date="2014-07" db="EMBL/GenBank/DDBJ databases">
        <title>Genome of Flavobacterium hydatis DSM 2063.</title>
        <authorList>
            <person name="Pipes S.E."/>
            <person name="Stropko S.J."/>
            <person name="Newman J.D."/>
        </authorList>
    </citation>
    <scope>NUCLEOTIDE SEQUENCE [LARGE SCALE GENOMIC DNA]</scope>
    <source>
        <strain evidence="9 11">DSM 2063</strain>
    </source>
</reference>
<dbReference type="GO" id="GO:0005886">
    <property type="term" value="C:plasma membrane"/>
    <property type="evidence" value="ECO:0007669"/>
    <property type="project" value="UniProtKB-SubCell"/>
</dbReference>
<evidence type="ECO:0000256" key="5">
    <source>
        <dbReference type="ARBA" id="ARBA00023136"/>
    </source>
</evidence>
<feature type="transmembrane region" description="Helical" evidence="6">
    <location>
        <begin position="416"/>
        <end position="447"/>
    </location>
</feature>
<feature type="transmembrane region" description="Helical" evidence="6">
    <location>
        <begin position="7"/>
        <end position="25"/>
    </location>
</feature>
<dbReference type="InterPro" id="IPR004477">
    <property type="entry name" value="ComEC_N"/>
</dbReference>
<protein>
    <submittedName>
        <fullName evidence="9">Competence protein ComEC</fullName>
    </submittedName>
</protein>
<keyword evidence="3 6" id="KW-0812">Transmembrane</keyword>
<feature type="transmembrane region" description="Helical" evidence="6">
    <location>
        <begin position="289"/>
        <end position="312"/>
    </location>
</feature>
<dbReference type="eggNOG" id="COG0658">
    <property type="taxonomic scope" value="Bacteria"/>
</dbReference>
<name>A0A086AHS8_FLAHY</name>
<comment type="caution">
    <text evidence="9">The sequence shown here is derived from an EMBL/GenBank/DDBJ whole genome shotgun (WGS) entry which is preliminary data.</text>
</comment>
<dbReference type="AlphaFoldDB" id="A0A086AHS8"/>
<dbReference type="PANTHER" id="PTHR30619">
    <property type="entry name" value="DNA INTERNALIZATION/COMPETENCE PROTEIN COMEC/REC2"/>
    <property type="match status" value="1"/>
</dbReference>
<dbReference type="Pfam" id="PF13567">
    <property type="entry name" value="DUF4131"/>
    <property type="match status" value="1"/>
</dbReference>
<feature type="transmembrane region" description="Helical" evidence="6">
    <location>
        <begin position="483"/>
        <end position="501"/>
    </location>
</feature>
<feature type="transmembrane region" description="Helical" evidence="6">
    <location>
        <begin position="459"/>
        <end position="477"/>
    </location>
</feature>
<feature type="transmembrane region" description="Helical" evidence="6">
    <location>
        <begin position="508"/>
        <end position="525"/>
    </location>
</feature>
<dbReference type="Proteomes" id="UP000028712">
    <property type="component" value="Unassembled WGS sequence"/>
</dbReference>
<dbReference type="Proteomes" id="UP000198424">
    <property type="component" value="Unassembled WGS sequence"/>
</dbReference>
<reference evidence="10 12" key="2">
    <citation type="submission" date="2016-11" db="EMBL/GenBank/DDBJ databases">
        <title>Whole genomes of Flavobacteriaceae.</title>
        <authorList>
            <person name="Stine C."/>
            <person name="Li C."/>
            <person name="Tadesse D."/>
        </authorList>
    </citation>
    <scope>NUCLEOTIDE SEQUENCE [LARGE SCALE GENOMIC DNA]</scope>
    <source>
        <strain evidence="10 12">ATCC 29551</strain>
    </source>
</reference>
<keyword evidence="4 6" id="KW-1133">Transmembrane helix</keyword>
<dbReference type="EMBL" id="JPRM01000015">
    <property type="protein sequence ID" value="KFF16242.1"/>
    <property type="molecule type" value="Genomic_DNA"/>
</dbReference>
<evidence type="ECO:0000313" key="10">
    <source>
        <dbReference type="EMBL" id="OXA96736.1"/>
    </source>
</evidence>
<dbReference type="EMBL" id="MUGY01000004">
    <property type="protein sequence ID" value="OXA96736.1"/>
    <property type="molecule type" value="Genomic_DNA"/>
</dbReference>
<gene>
    <name evidence="10" type="ORF">B0A62_05630</name>
    <name evidence="9" type="ORF">IW20_10780</name>
</gene>
<dbReference type="NCBIfam" id="TIGR00360">
    <property type="entry name" value="ComEC_N-term"/>
    <property type="match status" value="1"/>
</dbReference>
<dbReference type="Pfam" id="PF03772">
    <property type="entry name" value="Competence"/>
    <property type="match status" value="1"/>
</dbReference>
<feature type="transmembrane region" description="Helical" evidence="6">
    <location>
        <begin position="31"/>
        <end position="49"/>
    </location>
</feature>
<dbReference type="InterPro" id="IPR052159">
    <property type="entry name" value="Competence_DNA_uptake"/>
</dbReference>
<evidence type="ECO:0000313" key="9">
    <source>
        <dbReference type="EMBL" id="KFF16242.1"/>
    </source>
</evidence>
<dbReference type="InterPro" id="IPR025405">
    <property type="entry name" value="DUF4131"/>
</dbReference>
<feature type="transmembrane region" description="Helical" evidence="6">
    <location>
        <begin position="387"/>
        <end position="410"/>
    </location>
</feature>
<evidence type="ECO:0000256" key="6">
    <source>
        <dbReference type="SAM" id="Phobius"/>
    </source>
</evidence>
<sequence>MKVLEFPLVRITISFIIGIVLAYNLNLSISFTFILLSIAAILLCCSFYYSRIKPKKTIYFGITTYLLSCCIGITTQTLHTESLQKDNYTNYKDVYDKPHLIDCIISEKLKSNNYSDRYIASLNQIDQKPSSGKIILNIKKDSTGSNLEIGNCIRTKGLLSKNSAPKNPNQFDYSKYLNNKHIYAQLYVQKNDITISSKIEKSIWYYAARMRTNIIKNLEKNNFNKTEMNVALALILGQQQDITPEIIKDYQYAGVTHILSVSGLHVGYILILITYLLKPIPNTKKGSLIKLIALVVSLFSFAVISGFSPSVLRSVVMFSFVALGNHLRRSVNIYHTLLVSILLLLLFEPSFLFDVGFQLSYLALFFIIWLQPILTAIWKPKHKFTTAIWNALTVSFAAQIGTLPLCLYYFHQFPGLFFVANIVIIPFLSVIMILGIVVMVLAAFDIAPLILVQLLEKSIFYLNKIITSIASFESFIIKDISFNTYLLVSSFLLIITATIWFKKPSFTKLSFTLVSIILLQITFIINRKTTQNQEEWIVYNVGKNSQITERKGNDVQLFTTDTSSNSINNNYSLTSYMVGNFGKLTKKEKLQNIAYFNKNKILIIDSTGIYPKEIRPDILMLTQSSKVNFERLLKNTQPKMVIADGTNYKSIQQAWKKTCLKEKIPFHSTNEKGFYKLN</sequence>
<dbReference type="STRING" id="991.IW20_10780"/>
<evidence type="ECO:0000313" key="11">
    <source>
        <dbReference type="Proteomes" id="UP000028712"/>
    </source>
</evidence>
<dbReference type="PANTHER" id="PTHR30619:SF1">
    <property type="entry name" value="RECOMBINATION PROTEIN 2"/>
    <property type="match status" value="1"/>
</dbReference>
<proteinExistence type="predicted"/>
<evidence type="ECO:0000256" key="4">
    <source>
        <dbReference type="ARBA" id="ARBA00022989"/>
    </source>
</evidence>
<feature type="transmembrane region" description="Helical" evidence="6">
    <location>
        <begin position="333"/>
        <end position="353"/>
    </location>
</feature>
<keyword evidence="12" id="KW-1185">Reference proteome</keyword>
<dbReference type="OrthoDB" id="9761531at2"/>
<evidence type="ECO:0000313" key="12">
    <source>
        <dbReference type="Proteomes" id="UP000198424"/>
    </source>
</evidence>
<organism evidence="9 11">
    <name type="scientific">Flavobacterium hydatis</name>
    <name type="common">Cytophaga aquatilis</name>
    <dbReference type="NCBI Taxonomy" id="991"/>
    <lineage>
        <taxon>Bacteria</taxon>
        <taxon>Pseudomonadati</taxon>
        <taxon>Bacteroidota</taxon>
        <taxon>Flavobacteriia</taxon>
        <taxon>Flavobacteriales</taxon>
        <taxon>Flavobacteriaceae</taxon>
        <taxon>Flavobacterium</taxon>
    </lineage>
</organism>
<accession>A0A086AHS8</accession>